<dbReference type="InterPro" id="IPR000192">
    <property type="entry name" value="Aminotrans_V_dom"/>
</dbReference>
<dbReference type="InterPro" id="IPR015421">
    <property type="entry name" value="PyrdxlP-dep_Trfase_major"/>
</dbReference>
<gene>
    <name evidence="9" type="ordered locus">Dret_2405</name>
</gene>
<dbReference type="OrthoDB" id="9766472at2"/>
<evidence type="ECO:0000256" key="6">
    <source>
        <dbReference type="RuleBase" id="RU004075"/>
    </source>
</evidence>
<keyword evidence="3 5" id="KW-0663">Pyridoxal phosphate</keyword>
<proteinExistence type="inferred from homology"/>
<dbReference type="GO" id="GO:0004760">
    <property type="term" value="F:L-serine-pyruvate transaminase activity"/>
    <property type="evidence" value="ECO:0007669"/>
    <property type="project" value="TreeGrafter"/>
</dbReference>
<dbReference type="InterPro" id="IPR024169">
    <property type="entry name" value="SP_NH2Trfase/AEP_transaminase"/>
</dbReference>
<dbReference type="Proteomes" id="UP000001052">
    <property type="component" value="Chromosome"/>
</dbReference>
<dbReference type="InterPro" id="IPR015422">
    <property type="entry name" value="PyrdxlP-dep_Trfase_small"/>
</dbReference>
<dbReference type="Gene3D" id="3.90.1150.10">
    <property type="entry name" value="Aspartate Aminotransferase, domain 1"/>
    <property type="match status" value="1"/>
</dbReference>
<dbReference type="GO" id="GO:0019265">
    <property type="term" value="P:glycine biosynthetic process, by transamination of glyoxylate"/>
    <property type="evidence" value="ECO:0007669"/>
    <property type="project" value="TreeGrafter"/>
</dbReference>
<dbReference type="STRING" id="485915.Dret_2405"/>
<protein>
    <submittedName>
        <fullName evidence="9">Aminotransferase class V</fullName>
    </submittedName>
</protein>
<evidence type="ECO:0000256" key="1">
    <source>
        <dbReference type="ARBA" id="ARBA00001933"/>
    </source>
</evidence>
<dbReference type="PROSITE" id="PS00595">
    <property type="entry name" value="AA_TRANSFER_CLASS_5"/>
    <property type="match status" value="1"/>
</dbReference>
<evidence type="ECO:0000259" key="8">
    <source>
        <dbReference type="Pfam" id="PF00266"/>
    </source>
</evidence>
<evidence type="ECO:0000256" key="7">
    <source>
        <dbReference type="RuleBase" id="RU004504"/>
    </source>
</evidence>
<dbReference type="PANTHER" id="PTHR21152">
    <property type="entry name" value="AMINOTRANSFERASE CLASS V"/>
    <property type="match status" value="1"/>
</dbReference>
<dbReference type="Pfam" id="PF00266">
    <property type="entry name" value="Aminotran_5"/>
    <property type="match status" value="1"/>
</dbReference>
<organism evidence="9 10">
    <name type="scientific">Desulfohalobium retbaense (strain ATCC 49708 / DSM 5692 / JCM 16813 / HR100)</name>
    <dbReference type="NCBI Taxonomy" id="485915"/>
    <lineage>
        <taxon>Bacteria</taxon>
        <taxon>Pseudomonadati</taxon>
        <taxon>Thermodesulfobacteriota</taxon>
        <taxon>Desulfovibrionia</taxon>
        <taxon>Desulfovibrionales</taxon>
        <taxon>Desulfohalobiaceae</taxon>
        <taxon>Desulfohalobium</taxon>
    </lineage>
</organism>
<feature type="domain" description="Aminotransferase class V" evidence="8">
    <location>
        <begin position="24"/>
        <end position="325"/>
    </location>
</feature>
<dbReference type="KEGG" id="drt:Dret_2405"/>
<dbReference type="InterPro" id="IPR020578">
    <property type="entry name" value="Aminotrans_V_PyrdxlP_BS"/>
</dbReference>
<reference evidence="10" key="1">
    <citation type="submission" date="2009-09" db="EMBL/GenBank/DDBJ databases">
        <title>The complete chromosome of Desulfohalobium retbaense DSM 5692.</title>
        <authorList>
            <consortium name="US DOE Joint Genome Institute (JGI-PGF)"/>
            <person name="Lucas S."/>
            <person name="Copeland A."/>
            <person name="Lapidus A."/>
            <person name="Glavina del Rio T."/>
            <person name="Dalin E."/>
            <person name="Tice H."/>
            <person name="Bruce D."/>
            <person name="Goodwin L."/>
            <person name="Pitluck S."/>
            <person name="Kyrpides N."/>
            <person name="Mavromatis K."/>
            <person name="Ivanova N."/>
            <person name="Mikhailova N."/>
            <person name="Munk A.C."/>
            <person name="Brettin T."/>
            <person name="Detter J.C."/>
            <person name="Han C."/>
            <person name="Tapia R."/>
            <person name="Larimer F."/>
            <person name="Land M."/>
            <person name="Hauser L."/>
            <person name="Markowitz V."/>
            <person name="Cheng J.-F."/>
            <person name="Hugenholtz P."/>
            <person name="Woyke T."/>
            <person name="Wu D."/>
            <person name="Spring S."/>
            <person name="Klenk H.-P."/>
            <person name="Eisen J.A."/>
        </authorList>
    </citation>
    <scope>NUCLEOTIDE SEQUENCE [LARGE SCALE GENOMIC DNA]</scope>
    <source>
        <strain evidence="10">DSM 5692</strain>
    </source>
</reference>
<evidence type="ECO:0000313" key="9">
    <source>
        <dbReference type="EMBL" id="ACV69687.1"/>
    </source>
</evidence>
<accession>C8X5J0</accession>
<dbReference type="HOGENOM" id="CLU_027686_1_1_7"/>
<name>C8X5J0_DESRD</name>
<keyword evidence="10" id="KW-1185">Reference proteome</keyword>
<sequence length="395" mass="42699">MNPKTRLLTPGPTPLPEKVRLALAQDMIHHRKAAFQGHMQRVQTGLKELFWTSEPVLPLTCSGSGAMEAAVTNLFQPGDRVLVVEGGKFGQRWRQICERYGLEVEPLQVEWGCGADPAAVAKRLSADGPFQGLLVQASETSTGVLHPIRDLAQALQGHETLLVVDGISAVGVSPCPMDAWGIDCLLTGSQKGLMLPPGMALLSLSQRAWRRVEANPRPPFYFNLLGERQRNAGNQTLYTSPVSHIFGLEACLELVLESGLESLYRSQWALTHMARAGIEAMGLSLLVRDCYTWGLTSVRLPEDIDGQEVLSLAASEYGAVLAGGQDHLKGRIVRLGHMGYVDWGDVLAGLSALGRSCQRLGATIDLQAGLAAGLAAYEHELSTFTLENHTQPLAP</sequence>
<reference evidence="9 10" key="2">
    <citation type="journal article" date="2010" name="Stand. Genomic Sci.">
        <title>Complete genome sequence of Desulfohalobium retbaense type strain (HR(100)).</title>
        <authorList>
            <person name="Spring S."/>
            <person name="Nolan M."/>
            <person name="Lapidus A."/>
            <person name="Glavina Del Rio T."/>
            <person name="Copeland A."/>
            <person name="Tice H."/>
            <person name="Cheng J.F."/>
            <person name="Lucas S."/>
            <person name="Land M."/>
            <person name="Chen F."/>
            <person name="Bruce D."/>
            <person name="Goodwin L."/>
            <person name="Pitluck S."/>
            <person name="Ivanova N."/>
            <person name="Mavromatis K."/>
            <person name="Mikhailova N."/>
            <person name="Pati A."/>
            <person name="Chen A."/>
            <person name="Palaniappan K."/>
            <person name="Hauser L."/>
            <person name="Chang Y.J."/>
            <person name="Jeffries C.D."/>
            <person name="Munk C."/>
            <person name="Kiss H."/>
            <person name="Chain P."/>
            <person name="Han C."/>
            <person name="Brettin T."/>
            <person name="Detter J.C."/>
            <person name="Schuler E."/>
            <person name="Goker M."/>
            <person name="Rohde M."/>
            <person name="Bristow J."/>
            <person name="Eisen J.A."/>
            <person name="Markowitz V."/>
            <person name="Hugenholtz P."/>
            <person name="Kyrpides N.C."/>
            <person name="Klenk H.P."/>
        </authorList>
    </citation>
    <scope>NUCLEOTIDE SEQUENCE [LARGE SCALE GENOMIC DNA]</scope>
    <source>
        <strain evidence="9 10">DSM 5692</strain>
    </source>
</reference>
<dbReference type="eggNOG" id="COG0075">
    <property type="taxonomic scope" value="Bacteria"/>
</dbReference>
<dbReference type="RefSeq" id="WP_015752821.1">
    <property type="nucleotide sequence ID" value="NC_013223.1"/>
</dbReference>
<dbReference type="GO" id="GO:0008453">
    <property type="term" value="F:alanine-glyoxylate transaminase activity"/>
    <property type="evidence" value="ECO:0007669"/>
    <property type="project" value="TreeGrafter"/>
</dbReference>
<comment type="cofactor">
    <cofactor evidence="1 5 7">
        <name>pyridoxal 5'-phosphate</name>
        <dbReference type="ChEBI" id="CHEBI:597326"/>
    </cofactor>
</comment>
<evidence type="ECO:0000256" key="3">
    <source>
        <dbReference type="ARBA" id="ARBA00022898"/>
    </source>
</evidence>
<comment type="similarity">
    <text evidence="2 6">Belongs to the class-V pyridoxal-phosphate-dependent aminotransferase family.</text>
</comment>
<evidence type="ECO:0000313" key="10">
    <source>
        <dbReference type="Proteomes" id="UP000001052"/>
    </source>
</evidence>
<dbReference type="PANTHER" id="PTHR21152:SF40">
    <property type="entry name" value="ALANINE--GLYOXYLATE AMINOTRANSFERASE"/>
    <property type="match status" value="1"/>
</dbReference>
<keyword evidence="9" id="KW-0808">Transferase</keyword>
<feature type="binding site" evidence="4">
    <location>
        <position position="334"/>
    </location>
    <ligand>
        <name>substrate</name>
    </ligand>
</feature>
<evidence type="ECO:0000256" key="4">
    <source>
        <dbReference type="PIRSR" id="PIRSR000524-1"/>
    </source>
</evidence>
<feature type="modified residue" description="N6-(pyridoxal phosphate)lysine" evidence="5">
    <location>
        <position position="191"/>
    </location>
</feature>
<dbReference type="AlphaFoldDB" id="C8X5J0"/>
<dbReference type="Gene3D" id="3.40.640.10">
    <property type="entry name" value="Type I PLP-dependent aspartate aminotransferase-like (Major domain)"/>
    <property type="match status" value="1"/>
</dbReference>
<dbReference type="SUPFAM" id="SSF53383">
    <property type="entry name" value="PLP-dependent transferases"/>
    <property type="match status" value="1"/>
</dbReference>
<evidence type="ECO:0000256" key="5">
    <source>
        <dbReference type="PIRSR" id="PIRSR000524-50"/>
    </source>
</evidence>
<evidence type="ECO:0000256" key="2">
    <source>
        <dbReference type="ARBA" id="ARBA00009236"/>
    </source>
</evidence>
<dbReference type="EMBL" id="CP001734">
    <property type="protein sequence ID" value="ACV69687.1"/>
    <property type="molecule type" value="Genomic_DNA"/>
</dbReference>
<dbReference type="PIRSF" id="PIRSF000524">
    <property type="entry name" value="SPT"/>
    <property type="match status" value="1"/>
</dbReference>
<dbReference type="InterPro" id="IPR015424">
    <property type="entry name" value="PyrdxlP-dep_Trfase"/>
</dbReference>
<keyword evidence="9" id="KW-0032">Aminotransferase</keyword>